<dbReference type="Proteomes" id="UP001530400">
    <property type="component" value="Unassembled WGS sequence"/>
</dbReference>
<dbReference type="EMBL" id="JALLPJ020000663">
    <property type="protein sequence ID" value="KAL3786165.1"/>
    <property type="molecule type" value="Genomic_DNA"/>
</dbReference>
<proteinExistence type="predicted"/>
<sequence>SGIHIKRIPQEADQNSVSYSPEARYSFERLTQQSRFNYLAPKPLESGVSLTGALWSATSTSGTLHAMTNGVKSIGTSVHKRFGLLQVDSTNATETIVWREVDELAADPNQHLHQLSKAGFKLAAGIPVDIRSF</sequence>
<accession>A0ABD3PI84</accession>
<evidence type="ECO:0000313" key="2">
    <source>
        <dbReference type="Proteomes" id="UP001530400"/>
    </source>
</evidence>
<gene>
    <name evidence="1" type="ORF">ACHAWO_010577</name>
</gene>
<comment type="caution">
    <text evidence="1">The sequence shown here is derived from an EMBL/GenBank/DDBJ whole genome shotgun (WGS) entry which is preliminary data.</text>
</comment>
<dbReference type="AlphaFoldDB" id="A0ABD3PI84"/>
<keyword evidence="2" id="KW-1185">Reference proteome</keyword>
<feature type="non-terminal residue" evidence="1">
    <location>
        <position position="1"/>
    </location>
</feature>
<reference evidence="1 2" key="1">
    <citation type="submission" date="2024-10" db="EMBL/GenBank/DDBJ databases">
        <title>Updated reference genomes for cyclostephanoid diatoms.</title>
        <authorList>
            <person name="Roberts W.R."/>
            <person name="Alverson A.J."/>
        </authorList>
    </citation>
    <scope>NUCLEOTIDE SEQUENCE [LARGE SCALE GENOMIC DNA]</scope>
    <source>
        <strain evidence="1 2">AJA010-31</strain>
    </source>
</reference>
<name>A0ABD3PI84_9STRA</name>
<evidence type="ECO:0000313" key="1">
    <source>
        <dbReference type="EMBL" id="KAL3786165.1"/>
    </source>
</evidence>
<organism evidence="1 2">
    <name type="scientific">Cyclotella atomus</name>
    <dbReference type="NCBI Taxonomy" id="382360"/>
    <lineage>
        <taxon>Eukaryota</taxon>
        <taxon>Sar</taxon>
        <taxon>Stramenopiles</taxon>
        <taxon>Ochrophyta</taxon>
        <taxon>Bacillariophyta</taxon>
        <taxon>Coscinodiscophyceae</taxon>
        <taxon>Thalassiosirophycidae</taxon>
        <taxon>Stephanodiscales</taxon>
        <taxon>Stephanodiscaceae</taxon>
        <taxon>Cyclotella</taxon>
    </lineage>
</organism>
<protein>
    <submittedName>
        <fullName evidence="1">Uncharacterized protein</fullName>
    </submittedName>
</protein>